<proteinExistence type="predicted"/>
<feature type="non-terminal residue" evidence="1">
    <location>
        <position position="253"/>
    </location>
</feature>
<evidence type="ECO:0000313" key="1">
    <source>
        <dbReference type="EMBL" id="GAG41845.1"/>
    </source>
</evidence>
<dbReference type="InterPro" id="IPR012337">
    <property type="entry name" value="RNaseH-like_sf"/>
</dbReference>
<evidence type="ECO:0008006" key="2">
    <source>
        <dbReference type="Google" id="ProtNLM"/>
    </source>
</evidence>
<sequence>VFDADARENNLARATADLVSLKAKLNKRQYRNRAAIAAKAAEIRRRYRCKSFLSIRIQTRTVTRKQYKSRGRPRPNTQARTIRRRTFNFEILRNKKALRAEMRTDGVFPIITNIPSEECGKTKLLEIYKYQPYVEKRHSLLKTELDTAHIFLKKPHRVAGLLHASFIAMTVDALIERTIRLAMVEHQIDELPLLPEQRPTSSPTTARVLEAFSDVAWYEFQRAGELVTFPIKLTPMQRQLLKLLGIDHRAAYG</sequence>
<organism evidence="1">
    <name type="scientific">marine sediment metagenome</name>
    <dbReference type="NCBI Taxonomy" id="412755"/>
    <lineage>
        <taxon>unclassified sequences</taxon>
        <taxon>metagenomes</taxon>
        <taxon>ecological metagenomes</taxon>
    </lineage>
</organism>
<accession>X0XFF9</accession>
<dbReference type="PANTHER" id="PTHR34614">
    <property type="match status" value="1"/>
</dbReference>
<comment type="caution">
    <text evidence="1">The sequence shown here is derived from an EMBL/GenBank/DDBJ whole genome shotgun (WGS) entry which is preliminary data.</text>
</comment>
<gene>
    <name evidence="1" type="ORF">S01H1_62702</name>
</gene>
<dbReference type="AlphaFoldDB" id="X0XFF9"/>
<name>X0XFF9_9ZZZZ</name>
<dbReference type="EMBL" id="BARS01041210">
    <property type="protein sequence ID" value="GAG41845.1"/>
    <property type="molecule type" value="Genomic_DNA"/>
</dbReference>
<dbReference type="SUPFAM" id="SSF53098">
    <property type="entry name" value="Ribonuclease H-like"/>
    <property type="match status" value="1"/>
</dbReference>
<dbReference type="PANTHER" id="PTHR34614:SF2">
    <property type="entry name" value="TRANSPOSASE IS4-LIKE DOMAIN-CONTAINING PROTEIN"/>
    <property type="match status" value="1"/>
</dbReference>
<feature type="non-terminal residue" evidence="1">
    <location>
        <position position="1"/>
    </location>
</feature>
<reference evidence="1" key="1">
    <citation type="journal article" date="2014" name="Front. Microbiol.">
        <title>High frequency of phylogenetically diverse reductive dehalogenase-homologous genes in deep subseafloor sedimentary metagenomes.</title>
        <authorList>
            <person name="Kawai M."/>
            <person name="Futagami T."/>
            <person name="Toyoda A."/>
            <person name="Takaki Y."/>
            <person name="Nishi S."/>
            <person name="Hori S."/>
            <person name="Arai W."/>
            <person name="Tsubouchi T."/>
            <person name="Morono Y."/>
            <person name="Uchiyama I."/>
            <person name="Ito T."/>
            <person name="Fujiyama A."/>
            <person name="Inagaki F."/>
            <person name="Takami H."/>
        </authorList>
    </citation>
    <scope>NUCLEOTIDE SEQUENCE</scope>
    <source>
        <strain evidence="1">Expedition CK06-06</strain>
    </source>
</reference>
<protein>
    <recommendedName>
        <fullName evidence="2">Transposase IS4-like domain-containing protein</fullName>
    </recommendedName>
</protein>